<protein>
    <recommendedName>
        <fullName evidence="10">Homeobox domain-containing protein</fullName>
    </recommendedName>
</protein>
<dbReference type="SMART" id="SM00574">
    <property type="entry name" value="POX"/>
    <property type="match status" value="1"/>
</dbReference>
<keyword evidence="5 8" id="KW-0371">Homeobox</keyword>
<evidence type="ECO:0000256" key="3">
    <source>
        <dbReference type="ARBA" id="ARBA00023015"/>
    </source>
</evidence>
<reference evidence="12" key="1">
    <citation type="journal article" date="2013" name="Science">
        <title>The Amborella genome and the evolution of flowering plants.</title>
        <authorList>
            <consortium name="Amborella Genome Project"/>
        </authorList>
    </citation>
    <scope>NUCLEOTIDE SEQUENCE [LARGE SCALE GENOMIC DNA]</scope>
</reference>
<sequence length="498" mass="55877">MINHDIFNLELLGFQSKNNPSRVTGVSMDGLSTDMLQQLDHPQSNQSPIGENQFILQNRFLDSQSNASNIWPTLSLSSEKPMLEIKNSRYLVPAQKLLYEFCNLGSKRDKSMRSINGRSHGVSTSANMEPAPSVYSSDLFELQKRKVDKRYKQYCERMRSVASSFEAVAGAGAAHVYLGMASRAMSRHFRCLRDGIVAQLRATRVALGEKEAAVMVSLNGATRGETPSLKLVDQRLRRQRALQQMGMMEAHPWRPQRGLPERSVSLLRAWLFEHFLHPYPSDVDKHILARQTGLSRSQVSNWFINARVRLWKPMVEEMYLEEAKEDIEDRQNPNPNSNSPFMPSEPNATAQDRDSESLSSIVISDTKDQVARNLPELGFPYAEDDNSSQRHFSGMFPSEDSGQRQFSGNYTEESSVQLQFSGNYSDENSTHRQISMSGEGVSLTLGLQQGGAMNFGFSSNPQNPLLFLEGEDHGTGFGSQMGGYRNLVGGHLMRDYVG</sequence>
<dbReference type="eggNOG" id="KOG0773">
    <property type="taxonomic scope" value="Eukaryota"/>
</dbReference>
<evidence type="ECO:0000256" key="6">
    <source>
        <dbReference type="ARBA" id="ARBA00023163"/>
    </source>
</evidence>
<evidence type="ECO:0000313" key="12">
    <source>
        <dbReference type="Proteomes" id="UP000017836"/>
    </source>
</evidence>
<gene>
    <name evidence="11" type="ORF">AMTR_s00001p00262320</name>
</gene>
<comment type="subcellular location">
    <subcellularLocation>
        <location evidence="1 8">Nucleus</location>
    </subcellularLocation>
</comment>
<comment type="similarity">
    <text evidence="2">Belongs to the TALE/BELL homeobox family.</text>
</comment>
<keyword evidence="12" id="KW-1185">Reference proteome</keyword>
<dbReference type="GO" id="GO:0005634">
    <property type="term" value="C:nucleus"/>
    <property type="evidence" value="ECO:0000318"/>
    <property type="project" value="GO_Central"/>
</dbReference>
<evidence type="ECO:0000256" key="9">
    <source>
        <dbReference type="SAM" id="MobiDB-lite"/>
    </source>
</evidence>
<dbReference type="FunFam" id="1.10.10.60:FF:000083">
    <property type="entry name" value="BEL1-like homeodomain protein 4"/>
    <property type="match status" value="1"/>
</dbReference>
<keyword evidence="7 8" id="KW-0539">Nucleus</keyword>
<name>W1NKY8_AMBTC</name>
<dbReference type="Pfam" id="PF05920">
    <property type="entry name" value="Homeobox_KN"/>
    <property type="match status" value="1"/>
</dbReference>
<dbReference type="SUPFAM" id="SSF46689">
    <property type="entry name" value="Homeodomain-like"/>
    <property type="match status" value="1"/>
</dbReference>
<dbReference type="InterPro" id="IPR001356">
    <property type="entry name" value="HD"/>
</dbReference>
<keyword evidence="3" id="KW-0805">Transcription regulation</keyword>
<proteinExistence type="inferred from homology"/>
<accession>W1NKY8</accession>
<feature type="region of interest" description="Disordered" evidence="9">
    <location>
        <begin position="325"/>
        <end position="358"/>
    </location>
</feature>
<keyword evidence="6" id="KW-0804">Transcription</keyword>
<dbReference type="EMBL" id="KI397142">
    <property type="protein sequence ID" value="ERM96507.1"/>
    <property type="molecule type" value="Genomic_DNA"/>
</dbReference>
<evidence type="ECO:0000256" key="5">
    <source>
        <dbReference type="ARBA" id="ARBA00023155"/>
    </source>
</evidence>
<dbReference type="InterPro" id="IPR050224">
    <property type="entry name" value="TALE_homeobox"/>
</dbReference>
<dbReference type="PROSITE" id="PS50071">
    <property type="entry name" value="HOMEOBOX_2"/>
    <property type="match status" value="1"/>
</dbReference>
<dbReference type="Gene3D" id="1.10.10.60">
    <property type="entry name" value="Homeodomain-like"/>
    <property type="match status" value="1"/>
</dbReference>
<dbReference type="STRING" id="13333.W1NKY8"/>
<dbReference type="Pfam" id="PF07526">
    <property type="entry name" value="POX"/>
    <property type="match status" value="1"/>
</dbReference>
<dbReference type="HOGENOM" id="CLU_011058_5_2_1"/>
<feature type="DNA-binding region" description="Homeobox" evidence="8">
    <location>
        <begin position="252"/>
        <end position="314"/>
    </location>
</feature>
<dbReference type="SMART" id="SM00389">
    <property type="entry name" value="HOX"/>
    <property type="match status" value="1"/>
</dbReference>
<dbReference type="InterPro" id="IPR006563">
    <property type="entry name" value="POX_dom"/>
</dbReference>
<dbReference type="CDD" id="cd00086">
    <property type="entry name" value="homeodomain"/>
    <property type="match status" value="1"/>
</dbReference>
<dbReference type="GO" id="GO:0006355">
    <property type="term" value="P:regulation of DNA-templated transcription"/>
    <property type="evidence" value="ECO:0007669"/>
    <property type="project" value="InterPro"/>
</dbReference>
<dbReference type="InterPro" id="IPR008422">
    <property type="entry name" value="KN_HD"/>
</dbReference>
<evidence type="ECO:0000256" key="4">
    <source>
        <dbReference type="ARBA" id="ARBA00023125"/>
    </source>
</evidence>
<dbReference type="PANTHER" id="PTHR11850">
    <property type="entry name" value="HOMEOBOX PROTEIN TRANSCRIPTION FACTORS"/>
    <property type="match status" value="1"/>
</dbReference>
<evidence type="ECO:0000259" key="10">
    <source>
        <dbReference type="PROSITE" id="PS50071"/>
    </source>
</evidence>
<feature type="domain" description="Homeobox" evidence="10">
    <location>
        <begin position="250"/>
        <end position="313"/>
    </location>
</feature>
<feature type="compositionally biased region" description="Low complexity" evidence="9">
    <location>
        <begin position="332"/>
        <end position="347"/>
    </location>
</feature>
<dbReference type="Proteomes" id="UP000017836">
    <property type="component" value="Unassembled WGS sequence"/>
</dbReference>
<dbReference type="Gramene" id="ERM96507">
    <property type="protein sequence ID" value="ERM96507"/>
    <property type="gene ID" value="AMTR_s00001p00262320"/>
</dbReference>
<dbReference type="AlphaFoldDB" id="W1NKY8"/>
<organism evidence="11 12">
    <name type="scientific">Amborella trichopoda</name>
    <dbReference type="NCBI Taxonomy" id="13333"/>
    <lineage>
        <taxon>Eukaryota</taxon>
        <taxon>Viridiplantae</taxon>
        <taxon>Streptophyta</taxon>
        <taxon>Embryophyta</taxon>
        <taxon>Tracheophyta</taxon>
        <taxon>Spermatophyta</taxon>
        <taxon>Magnoliopsida</taxon>
        <taxon>Amborellales</taxon>
        <taxon>Amborellaceae</taxon>
        <taxon>Amborella</taxon>
    </lineage>
</organism>
<evidence type="ECO:0000256" key="2">
    <source>
        <dbReference type="ARBA" id="ARBA00006454"/>
    </source>
</evidence>
<evidence type="ECO:0000256" key="7">
    <source>
        <dbReference type="ARBA" id="ARBA00023242"/>
    </source>
</evidence>
<feature type="region of interest" description="Disordered" evidence="9">
    <location>
        <begin position="378"/>
        <end position="408"/>
    </location>
</feature>
<dbReference type="InterPro" id="IPR009057">
    <property type="entry name" value="Homeodomain-like_sf"/>
</dbReference>
<dbReference type="GO" id="GO:0003677">
    <property type="term" value="F:DNA binding"/>
    <property type="evidence" value="ECO:0007669"/>
    <property type="project" value="UniProtKB-UniRule"/>
</dbReference>
<evidence type="ECO:0000256" key="8">
    <source>
        <dbReference type="PROSITE-ProRule" id="PRU00108"/>
    </source>
</evidence>
<evidence type="ECO:0000256" key="1">
    <source>
        <dbReference type="ARBA" id="ARBA00004123"/>
    </source>
</evidence>
<evidence type="ECO:0000313" key="11">
    <source>
        <dbReference type="EMBL" id="ERM96507.1"/>
    </source>
</evidence>
<keyword evidence="4 8" id="KW-0238">DNA-binding</keyword>